<evidence type="ECO:0000313" key="2">
    <source>
        <dbReference type="Proteomes" id="UP000585050"/>
    </source>
</evidence>
<dbReference type="RefSeq" id="WP_168880781.1">
    <property type="nucleotide sequence ID" value="NZ_JABAIL010000001.1"/>
</dbReference>
<name>A0A7X8SH63_9BACT</name>
<sequence>MRQILPILLLIIGSSINTFSQQKDINNINLLEDTKPSPLDWDMSLTLKSQNVFRGLLPSAAPAMASQLGVKYKNWVAAMYGGVGLDGVYQETDFIFGYYTPRFNVRFEYYYNFTQGITDIPIPSGIFDFNRQTTRGFLDFIISVQLDKKGRWNLTSSTLVFGRDTYIETIEQEGEEITRRGDQRYTQYLQLEYNWYWGKNKLKAHIGGSFSLTDPSGSQFYGSKAGLNDVGLAVIRKVQLNDNITLPLKIGMITNPLHQTSYLNVAIDIFQITKW</sequence>
<proteinExistence type="predicted"/>
<reference evidence="1 2" key="1">
    <citation type="submission" date="2020-04" db="EMBL/GenBank/DDBJ databases">
        <title>Flammeovirga sp. SR4, a novel species isolated from seawater.</title>
        <authorList>
            <person name="Wang X."/>
        </authorList>
    </citation>
    <scope>NUCLEOTIDE SEQUENCE [LARGE SCALE GENOMIC DNA]</scope>
    <source>
        <strain evidence="1 2">SR4</strain>
    </source>
</reference>
<gene>
    <name evidence="1" type="ORF">HGP29_02755</name>
</gene>
<keyword evidence="2" id="KW-1185">Reference proteome</keyword>
<comment type="caution">
    <text evidence="1">The sequence shown here is derived from an EMBL/GenBank/DDBJ whole genome shotgun (WGS) entry which is preliminary data.</text>
</comment>
<evidence type="ECO:0000313" key="1">
    <source>
        <dbReference type="EMBL" id="NLR90104.1"/>
    </source>
</evidence>
<dbReference type="Proteomes" id="UP000585050">
    <property type="component" value="Unassembled WGS sequence"/>
</dbReference>
<dbReference type="AlphaFoldDB" id="A0A7X8SH63"/>
<protein>
    <submittedName>
        <fullName evidence="1">Uncharacterized protein</fullName>
    </submittedName>
</protein>
<dbReference type="EMBL" id="JABAIL010000001">
    <property type="protein sequence ID" value="NLR90104.1"/>
    <property type="molecule type" value="Genomic_DNA"/>
</dbReference>
<organism evidence="1 2">
    <name type="scientific">Flammeovirga agarivorans</name>
    <dbReference type="NCBI Taxonomy" id="2726742"/>
    <lineage>
        <taxon>Bacteria</taxon>
        <taxon>Pseudomonadati</taxon>
        <taxon>Bacteroidota</taxon>
        <taxon>Cytophagia</taxon>
        <taxon>Cytophagales</taxon>
        <taxon>Flammeovirgaceae</taxon>
        <taxon>Flammeovirga</taxon>
    </lineage>
</organism>
<accession>A0A7X8SH63</accession>